<feature type="active site" description="Proton acceptor" evidence="11">
    <location>
        <position position="224"/>
    </location>
</feature>
<comment type="similarity">
    <text evidence="3">Belongs to the homogentisate dioxygenase family.</text>
</comment>
<accession>A0A8H5IGA7</accession>
<dbReference type="SUPFAM" id="SSF52283">
    <property type="entry name" value="Formate/glycerate dehydrogenase catalytic domain-like"/>
    <property type="match status" value="1"/>
</dbReference>
<protein>
    <recommendedName>
        <fullName evidence="4">homogentisate 1,2-dioxygenase</fullName>
        <ecNumber evidence="4">1.13.11.5</ecNumber>
    </recommendedName>
</protein>
<feature type="binding site" evidence="12">
    <location>
        <position position="304"/>
    </location>
    <ligand>
        <name>homogentisate</name>
        <dbReference type="ChEBI" id="CHEBI:16169"/>
    </ligand>
</feature>
<comment type="pathway">
    <text evidence="2">Amino-acid degradation; L-phenylalanine degradation; acetoacetate and fumarate from L-phenylalanine: step 4/6.</text>
</comment>
<evidence type="ECO:0000256" key="9">
    <source>
        <dbReference type="ARBA" id="ARBA00023004"/>
    </source>
</evidence>
<dbReference type="GO" id="GO:0005737">
    <property type="term" value="C:cytoplasm"/>
    <property type="evidence" value="ECO:0007669"/>
    <property type="project" value="TreeGrafter"/>
</dbReference>
<evidence type="ECO:0000259" key="14">
    <source>
        <dbReference type="Pfam" id="PF02826"/>
    </source>
</evidence>
<dbReference type="InterPro" id="IPR011051">
    <property type="entry name" value="RmlC_Cupin_sf"/>
</dbReference>
<evidence type="ECO:0000256" key="6">
    <source>
        <dbReference type="ARBA" id="ARBA00022878"/>
    </source>
</evidence>
<evidence type="ECO:0000256" key="8">
    <source>
        <dbReference type="ARBA" id="ARBA00023002"/>
    </source>
</evidence>
<dbReference type="InterPro" id="IPR006140">
    <property type="entry name" value="D-isomer_DH_NAD-bd"/>
</dbReference>
<keyword evidence="7" id="KW-0223">Dioxygenase</keyword>
<dbReference type="GO" id="GO:0006559">
    <property type="term" value="P:L-phenylalanine catabolic process"/>
    <property type="evidence" value="ECO:0007669"/>
    <property type="project" value="UniProtKB-UniPathway"/>
</dbReference>
<evidence type="ECO:0000256" key="5">
    <source>
        <dbReference type="ARBA" id="ARBA00022723"/>
    </source>
</evidence>
<keyword evidence="8" id="KW-0560">Oxidoreductase</keyword>
<gene>
    <name evidence="17" type="ORF">FPHYL_12939</name>
</gene>
<keyword evidence="10" id="KW-0585">Phenylalanine catabolism</keyword>
<dbReference type="SUPFAM" id="SSF51182">
    <property type="entry name" value="RmlC-like cupins"/>
    <property type="match status" value="1"/>
</dbReference>
<feature type="domain" description="D-isomer specific 2-hydroxyacid dehydrogenase catalytic" evidence="13">
    <location>
        <begin position="377"/>
        <end position="691"/>
    </location>
</feature>
<comment type="cofactor">
    <cofactor evidence="1 12">
        <name>Fe cation</name>
        <dbReference type="ChEBI" id="CHEBI:24875"/>
    </cofactor>
</comment>
<feature type="domain" description="Homogentisate 1,2-dioxygenase N-terminal" evidence="16">
    <location>
        <begin position="13"/>
        <end position="190"/>
    </location>
</feature>
<dbReference type="Pfam" id="PF02826">
    <property type="entry name" value="2-Hacid_dh_C"/>
    <property type="match status" value="1"/>
</dbReference>
<evidence type="ECO:0000256" key="4">
    <source>
        <dbReference type="ARBA" id="ARBA00013127"/>
    </source>
</evidence>
<dbReference type="InterPro" id="IPR046451">
    <property type="entry name" value="HgmA_C"/>
</dbReference>
<organism evidence="17 18">
    <name type="scientific">Fusarium phyllophilum</name>
    <dbReference type="NCBI Taxonomy" id="47803"/>
    <lineage>
        <taxon>Eukaryota</taxon>
        <taxon>Fungi</taxon>
        <taxon>Dikarya</taxon>
        <taxon>Ascomycota</taxon>
        <taxon>Pezizomycotina</taxon>
        <taxon>Sordariomycetes</taxon>
        <taxon>Hypocreomycetidae</taxon>
        <taxon>Hypocreales</taxon>
        <taxon>Nectriaceae</taxon>
        <taxon>Fusarium</taxon>
        <taxon>Fusarium fujikuroi species complex</taxon>
    </lineage>
</organism>
<dbReference type="PANTHER" id="PTHR11056:SF0">
    <property type="entry name" value="HOMOGENTISATE 1,2-DIOXYGENASE"/>
    <property type="match status" value="1"/>
</dbReference>
<dbReference type="InterPro" id="IPR006139">
    <property type="entry name" value="D-isomer_2_OHA_DH_cat_dom"/>
</dbReference>
<keyword evidence="18" id="KW-1185">Reference proteome</keyword>
<dbReference type="CDD" id="cd07000">
    <property type="entry name" value="cupin_HGO_N"/>
    <property type="match status" value="1"/>
</dbReference>
<evidence type="ECO:0000256" key="7">
    <source>
        <dbReference type="ARBA" id="ARBA00022964"/>
    </source>
</evidence>
<dbReference type="GO" id="GO:0006572">
    <property type="term" value="P:L-tyrosine catabolic process"/>
    <property type="evidence" value="ECO:0007669"/>
    <property type="project" value="UniProtKB-KW"/>
</dbReference>
<feature type="binding site" evidence="12">
    <location>
        <position position="267"/>
    </location>
    <ligand>
        <name>Fe cation</name>
        <dbReference type="ChEBI" id="CHEBI:24875"/>
    </ligand>
</feature>
<evidence type="ECO:0000256" key="2">
    <source>
        <dbReference type="ARBA" id="ARBA00004704"/>
    </source>
</evidence>
<evidence type="ECO:0000259" key="16">
    <source>
        <dbReference type="Pfam" id="PF20510"/>
    </source>
</evidence>
<keyword evidence="6" id="KW-0828">Tyrosine catabolism</keyword>
<feature type="domain" description="D-isomer specific 2-hydroxyacid dehydrogenase NAD-binding" evidence="14">
    <location>
        <begin position="489"/>
        <end position="662"/>
    </location>
</feature>
<dbReference type="EMBL" id="JAAOAQ010000705">
    <property type="protein sequence ID" value="KAF5536728.1"/>
    <property type="molecule type" value="Genomic_DNA"/>
</dbReference>
<dbReference type="PANTHER" id="PTHR11056">
    <property type="entry name" value="HOMOGENTISATE 1,2-DIOXYGENASE"/>
    <property type="match status" value="1"/>
</dbReference>
<proteinExistence type="inferred from homology"/>
<evidence type="ECO:0000256" key="12">
    <source>
        <dbReference type="PIRSR" id="PIRSR605708-2"/>
    </source>
</evidence>
<dbReference type="SUPFAM" id="SSF51735">
    <property type="entry name" value="NAD(P)-binding Rossmann-fold domains"/>
    <property type="match status" value="1"/>
</dbReference>
<dbReference type="Pfam" id="PF04209">
    <property type="entry name" value="HgmA_C"/>
    <property type="match status" value="1"/>
</dbReference>
<evidence type="ECO:0000259" key="13">
    <source>
        <dbReference type="Pfam" id="PF00389"/>
    </source>
</evidence>
<evidence type="ECO:0000256" key="10">
    <source>
        <dbReference type="ARBA" id="ARBA00023232"/>
    </source>
</evidence>
<dbReference type="PROSITE" id="PS00670">
    <property type="entry name" value="D_2_HYDROXYACID_DH_2"/>
    <property type="match status" value="1"/>
</dbReference>
<dbReference type="GO" id="GO:0016616">
    <property type="term" value="F:oxidoreductase activity, acting on the CH-OH group of donors, NAD or NADP as acceptor"/>
    <property type="evidence" value="ECO:0007669"/>
    <property type="project" value="InterPro"/>
</dbReference>
<dbReference type="Gene3D" id="3.40.50.720">
    <property type="entry name" value="NAD(P)-binding Rossmann-like Domain"/>
    <property type="match status" value="2"/>
</dbReference>
<dbReference type="CDD" id="cd12168">
    <property type="entry name" value="Mand_dh_like"/>
    <property type="match status" value="1"/>
</dbReference>
<evidence type="ECO:0000259" key="15">
    <source>
        <dbReference type="Pfam" id="PF04209"/>
    </source>
</evidence>
<evidence type="ECO:0000313" key="18">
    <source>
        <dbReference type="Proteomes" id="UP000582016"/>
    </source>
</evidence>
<dbReference type="InterPro" id="IPR005708">
    <property type="entry name" value="Homogentis_dOase"/>
</dbReference>
<sequence>MPVTKFSTPEKYEYLNGFDSFHESESIKGALPIGANSPQKPPYGLYAEKLSGTAFTAPRHENRQTWLYRILPSASHSTYKRFTDPSSPILKAKLNYEPQQLRWDPFDIDEKVDWVRGLKLVSGAGDPTVKSGLGIYVFAAGRDMDAKTALYSSDGEMLIVAQHGVLDIQTELGRLLVRPNEIAIIPRGVSPIHCLLRKANLVRFYPYKYDLGRFSVIGSTSFDHPDPSIYTVLTGPSDHPGTAIADFVIFPPRWLVQEDTFRPPWYHRNTMSEFMGLICGQYDAKTGGGFQPAGASLHNIMTAHGPDADSYERASNAELKPVKVGEGRLYIFYYSNGTPSGFFDRAKSVGWASGNLKADVGQIKLHRKMEKPKPFILFFSQVRHAKTAYEELKDVAIVEVVTSTNRQEFFKDVQDKYKDIQVIYRTSASGAVAGNFDAEFIEHLPSSCKFICHNGAGYDQIDVKACADRGITLTYAPDPVTNVTADLALWLLLGSLRQLNPSLCSLRQGNFKKGVPFGRDPEGKVLCILGMGRIGLALKARCDPFGIITQYHNRSELPSEQAAGARYVSFEQLISESDIISIHVPLNAETKHLIGAKEISTMKDGVIIVNTARGAVINESALAEALDSGKIGSVGLDVYEHEPMIHKRLVENERALLVPHLGTHTVETLTKMEMCAMENARRAVLGQPLFTPVPEHSGL</sequence>
<keyword evidence="9 12" id="KW-0408">Iron</keyword>
<feature type="domain" description="Homogentisate 1,2-dioxygenase C-terminal" evidence="15">
    <location>
        <begin position="213"/>
        <end position="332"/>
    </location>
</feature>
<dbReference type="FunFam" id="2.60.120.10:FF:000034">
    <property type="entry name" value="Homogentisate 1,2-dioxygenase"/>
    <property type="match status" value="1"/>
</dbReference>
<dbReference type="InterPro" id="IPR014710">
    <property type="entry name" value="RmlC-like_jellyroll"/>
</dbReference>
<dbReference type="UniPathway" id="UPA00139">
    <property type="reaction ID" value="UER00339"/>
</dbReference>
<feature type="binding site" evidence="12">
    <location>
        <position position="273"/>
    </location>
    <ligand>
        <name>Fe cation</name>
        <dbReference type="ChEBI" id="CHEBI:24875"/>
    </ligand>
</feature>
<evidence type="ECO:0000256" key="11">
    <source>
        <dbReference type="PIRSR" id="PIRSR605708-1"/>
    </source>
</evidence>
<dbReference type="InterPro" id="IPR046452">
    <property type="entry name" value="HgmA_N"/>
</dbReference>
<dbReference type="InterPro" id="IPR036291">
    <property type="entry name" value="NAD(P)-bd_dom_sf"/>
</dbReference>
<dbReference type="GO" id="GO:0051287">
    <property type="term" value="F:NAD binding"/>
    <property type="evidence" value="ECO:0007669"/>
    <property type="project" value="InterPro"/>
</dbReference>
<dbReference type="InterPro" id="IPR029753">
    <property type="entry name" value="D-isomer_DH_CS"/>
</dbReference>
<dbReference type="Pfam" id="PF20510">
    <property type="entry name" value="HgmA_N"/>
    <property type="match status" value="1"/>
</dbReference>
<dbReference type="Proteomes" id="UP000582016">
    <property type="component" value="Unassembled WGS sequence"/>
</dbReference>
<feature type="binding site" evidence="12">
    <location>
        <position position="304"/>
    </location>
    <ligand>
        <name>Fe cation</name>
        <dbReference type="ChEBI" id="CHEBI:24875"/>
    </ligand>
</feature>
<name>A0A8H5IGA7_9HYPO</name>
<dbReference type="GO" id="GO:0004411">
    <property type="term" value="F:homogentisate 1,2-dioxygenase activity"/>
    <property type="evidence" value="ECO:0007669"/>
    <property type="project" value="UniProtKB-EC"/>
</dbReference>
<evidence type="ECO:0000256" key="3">
    <source>
        <dbReference type="ARBA" id="ARBA00007757"/>
    </source>
</evidence>
<evidence type="ECO:0000313" key="17">
    <source>
        <dbReference type="EMBL" id="KAF5536728.1"/>
    </source>
</evidence>
<feature type="binding site" evidence="12">
    <location>
        <position position="282"/>
    </location>
    <ligand>
        <name>homogentisate</name>
        <dbReference type="ChEBI" id="CHEBI:16169"/>
    </ligand>
</feature>
<comment type="caution">
    <text evidence="17">The sequence shown here is derived from an EMBL/GenBank/DDBJ whole genome shotgun (WGS) entry which is preliminary data.</text>
</comment>
<dbReference type="PROSITE" id="PS00671">
    <property type="entry name" value="D_2_HYDROXYACID_DH_3"/>
    <property type="match status" value="1"/>
</dbReference>
<dbReference type="OrthoDB" id="9991913at2759"/>
<dbReference type="Gene3D" id="2.60.120.10">
    <property type="entry name" value="Jelly Rolls"/>
    <property type="match status" value="1"/>
</dbReference>
<dbReference type="AlphaFoldDB" id="A0A8H5IGA7"/>
<dbReference type="GO" id="GO:0046872">
    <property type="term" value="F:metal ion binding"/>
    <property type="evidence" value="ECO:0007669"/>
    <property type="project" value="UniProtKB-KW"/>
</dbReference>
<dbReference type="EC" id="1.13.11.5" evidence="4"/>
<reference evidence="17 18" key="1">
    <citation type="submission" date="2020-05" db="EMBL/GenBank/DDBJ databases">
        <title>Identification and distribution of gene clusters putatively required for synthesis of sphingolipid metabolism inhibitors in phylogenetically diverse species of the filamentous fungus Fusarium.</title>
        <authorList>
            <person name="Kim H.-S."/>
            <person name="Busman M."/>
            <person name="Brown D.W."/>
            <person name="Divon H."/>
            <person name="Uhlig S."/>
            <person name="Proctor R.H."/>
        </authorList>
    </citation>
    <scope>NUCLEOTIDE SEQUENCE [LARGE SCALE GENOMIC DNA]</scope>
    <source>
        <strain evidence="17 18">NRRL 13617</strain>
    </source>
</reference>
<evidence type="ECO:0000256" key="1">
    <source>
        <dbReference type="ARBA" id="ARBA00001962"/>
    </source>
</evidence>
<keyword evidence="5 12" id="KW-0479">Metal-binding</keyword>
<dbReference type="Pfam" id="PF00389">
    <property type="entry name" value="2-Hacid_dh"/>
    <property type="match status" value="1"/>
</dbReference>